<keyword evidence="7" id="KW-0812">Transmembrane</keyword>
<organism evidence="10 11">
    <name type="scientific">Aduncisulcus paluster</name>
    <dbReference type="NCBI Taxonomy" id="2918883"/>
    <lineage>
        <taxon>Eukaryota</taxon>
        <taxon>Metamonada</taxon>
        <taxon>Carpediemonas-like organisms</taxon>
        <taxon>Aduncisulcus</taxon>
    </lineage>
</organism>
<evidence type="ECO:0000313" key="10">
    <source>
        <dbReference type="EMBL" id="GKT13279.1"/>
    </source>
</evidence>
<dbReference type="InterPro" id="IPR001995">
    <property type="entry name" value="Peptidase_A2_cat"/>
</dbReference>
<accession>A0ABQ5JQG1</accession>
<name>A0ABQ5JQG1_9EUKA</name>
<feature type="transmembrane region" description="Helical" evidence="7">
    <location>
        <begin position="32"/>
        <end position="56"/>
    </location>
</feature>
<evidence type="ECO:0000259" key="9">
    <source>
        <dbReference type="PROSITE" id="PS50878"/>
    </source>
</evidence>
<dbReference type="PROSITE" id="PS50175">
    <property type="entry name" value="ASP_PROT_RETROV"/>
    <property type="match status" value="1"/>
</dbReference>
<proteinExistence type="predicted"/>
<evidence type="ECO:0000256" key="2">
    <source>
        <dbReference type="ARBA" id="ARBA00022695"/>
    </source>
</evidence>
<evidence type="ECO:0000256" key="5">
    <source>
        <dbReference type="ARBA" id="ARBA00022801"/>
    </source>
</evidence>
<dbReference type="Gene3D" id="2.40.70.10">
    <property type="entry name" value="Acid Proteases"/>
    <property type="match status" value="1"/>
</dbReference>
<dbReference type="Pfam" id="PF13650">
    <property type="entry name" value="Asp_protease_2"/>
    <property type="match status" value="1"/>
</dbReference>
<evidence type="ECO:0000256" key="6">
    <source>
        <dbReference type="SAM" id="MobiDB-lite"/>
    </source>
</evidence>
<dbReference type="InterPro" id="IPR043502">
    <property type="entry name" value="DNA/RNA_pol_sf"/>
</dbReference>
<dbReference type="SUPFAM" id="SSF57756">
    <property type="entry name" value="Retrovirus zinc finger-like domains"/>
    <property type="match status" value="1"/>
</dbReference>
<evidence type="ECO:0000256" key="3">
    <source>
        <dbReference type="ARBA" id="ARBA00022722"/>
    </source>
</evidence>
<keyword evidence="5" id="KW-0378">Hydrolase</keyword>
<evidence type="ECO:0000256" key="7">
    <source>
        <dbReference type="SAM" id="Phobius"/>
    </source>
</evidence>
<feature type="domain" description="Reverse transcriptase" evidence="9">
    <location>
        <begin position="523"/>
        <end position="700"/>
    </location>
</feature>
<dbReference type="Pfam" id="PF00078">
    <property type="entry name" value="RVT_1"/>
    <property type="match status" value="1"/>
</dbReference>
<keyword evidence="11" id="KW-1185">Reference proteome</keyword>
<dbReference type="PANTHER" id="PTHR37984:SF5">
    <property type="entry name" value="PROTEIN NYNRIN-LIKE"/>
    <property type="match status" value="1"/>
</dbReference>
<dbReference type="InterPro" id="IPR000477">
    <property type="entry name" value="RT_dom"/>
</dbReference>
<keyword evidence="2" id="KW-0548">Nucleotidyltransferase</keyword>
<dbReference type="SUPFAM" id="SSF56672">
    <property type="entry name" value="DNA/RNA polymerases"/>
    <property type="match status" value="1"/>
</dbReference>
<dbReference type="PANTHER" id="PTHR37984">
    <property type="entry name" value="PROTEIN CBG26694"/>
    <property type="match status" value="1"/>
</dbReference>
<feature type="domain" description="Peptidase A2" evidence="8">
    <location>
        <begin position="337"/>
        <end position="422"/>
    </location>
</feature>
<evidence type="ECO:0008006" key="12">
    <source>
        <dbReference type="Google" id="ProtNLM"/>
    </source>
</evidence>
<dbReference type="PROSITE" id="PS00141">
    <property type="entry name" value="ASP_PROTEASE"/>
    <property type="match status" value="1"/>
</dbReference>
<keyword evidence="4" id="KW-0255">Endonuclease</keyword>
<dbReference type="Proteomes" id="UP001057375">
    <property type="component" value="Unassembled WGS sequence"/>
</dbReference>
<feature type="region of interest" description="Disordered" evidence="6">
    <location>
        <begin position="258"/>
        <end position="287"/>
    </location>
</feature>
<dbReference type="SUPFAM" id="SSF50630">
    <property type="entry name" value="Acid proteases"/>
    <property type="match status" value="1"/>
</dbReference>
<dbReference type="Gene3D" id="3.10.10.10">
    <property type="entry name" value="HIV Type 1 Reverse Transcriptase, subunit A, domain 1"/>
    <property type="match status" value="1"/>
</dbReference>
<gene>
    <name evidence="10" type="ORF">ADUPG1_010240</name>
</gene>
<sequence length="769" mass="87731">MPYDSCKFVVVVVCRVPGYVVVVLDSVVSKPFVVLLLCCCCVVVLLLCCCCCVVVVVCTPYVVLCVVCVRHLIVIVCVFMFALMLYASCAHFDQNTVCSRGEQGFGHEMPSSIWPQKIKKVDEKIIRLTDKTIDIEKKLHDELFKEMSKSFGCSTTKSVVDSIKELKMADKNWTLANFTEYAHEFYSRVQGASMTTIPDIKTKFIDGLRPRRFAERVKILEKVDEAPNDIDGIKVLLRQGGIVWNEILETFEEAKELGMIPDQKEVPEEEERQASGTSEETSESQYRHDDKKKHSYCKICKTKGHWTSECRKISTIVNATKYSTGFKETAKIKGKEIEVLLDTGAEMSCVAESLAKRMKLKLRPCHIVLSLADGSERIIKYMTDVVITMENVAKETIVLKEECLVVGNRGKNQPLLILKRDTCLKHDLLKRISCNSIDSEDFGVQIRDLPKKEEIEANIADEVKKELTPVLLEYFESVDMTKTANVEEFEIKLKSEGDVPMKQQIYPIPFALQEFARKEIDELLKRKHIVPTKSGNPAPTIVVKNHEKLRMVIDFRKLNEKVQTDTFPIPLQADLFQRLQKAKYFSQIDLKNGYHNIAMAKGSEKLSAFAVPWGVYEWRVMPFGIKTAPSHFQRVMERLFGHLEGCVCYLDDLLIMAETKEDIITRTKEVVRILKEKNLIVNVKKSHFGYKRVKYLGFMFERGKVEIDESKKTVIRMFRTPKTKRQLKSFLGMLNFLREFVPNMAVIAAPLYNATNGPGVVSSRLPKGI</sequence>
<evidence type="ECO:0000259" key="8">
    <source>
        <dbReference type="PROSITE" id="PS50175"/>
    </source>
</evidence>
<evidence type="ECO:0000256" key="4">
    <source>
        <dbReference type="ARBA" id="ARBA00022759"/>
    </source>
</evidence>
<dbReference type="Gene3D" id="3.30.70.270">
    <property type="match status" value="2"/>
</dbReference>
<keyword evidence="7" id="KW-0472">Membrane</keyword>
<dbReference type="InterPro" id="IPR050951">
    <property type="entry name" value="Retrovirus_Pol_polyprotein"/>
</dbReference>
<dbReference type="InterPro" id="IPR036875">
    <property type="entry name" value="Znf_CCHC_sf"/>
</dbReference>
<dbReference type="InterPro" id="IPR001969">
    <property type="entry name" value="Aspartic_peptidase_AS"/>
</dbReference>
<dbReference type="CDD" id="cd01647">
    <property type="entry name" value="RT_LTR"/>
    <property type="match status" value="1"/>
</dbReference>
<evidence type="ECO:0000313" key="11">
    <source>
        <dbReference type="Proteomes" id="UP001057375"/>
    </source>
</evidence>
<keyword evidence="3" id="KW-0540">Nuclease</keyword>
<dbReference type="InterPro" id="IPR021109">
    <property type="entry name" value="Peptidase_aspartic_dom_sf"/>
</dbReference>
<dbReference type="EMBL" id="BQXS01011496">
    <property type="protein sequence ID" value="GKT13279.1"/>
    <property type="molecule type" value="Genomic_DNA"/>
</dbReference>
<feature type="transmembrane region" description="Helical" evidence="7">
    <location>
        <begin position="63"/>
        <end position="87"/>
    </location>
</feature>
<keyword evidence="1" id="KW-0808">Transferase</keyword>
<protein>
    <recommendedName>
        <fullName evidence="12">Reverse transcriptase domain-containing protein</fullName>
    </recommendedName>
</protein>
<dbReference type="CDD" id="cd00303">
    <property type="entry name" value="retropepsin_like"/>
    <property type="match status" value="1"/>
</dbReference>
<dbReference type="InterPro" id="IPR043128">
    <property type="entry name" value="Rev_trsase/Diguanyl_cyclase"/>
</dbReference>
<evidence type="ECO:0000256" key="1">
    <source>
        <dbReference type="ARBA" id="ARBA00022679"/>
    </source>
</evidence>
<dbReference type="PROSITE" id="PS50878">
    <property type="entry name" value="RT_POL"/>
    <property type="match status" value="1"/>
</dbReference>
<reference evidence="10" key="1">
    <citation type="submission" date="2022-03" db="EMBL/GenBank/DDBJ databases">
        <title>Draft genome sequence of Aduncisulcus paluster, a free-living microaerophilic Fornicata.</title>
        <authorList>
            <person name="Yuyama I."/>
            <person name="Kume K."/>
            <person name="Tamura T."/>
            <person name="Inagaki Y."/>
            <person name="Hashimoto T."/>
        </authorList>
    </citation>
    <scope>NUCLEOTIDE SEQUENCE</scope>
    <source>
        <strain evidence="10">NY0171</strain>
    </source>
</reference>
<keyword evidence="7" id="KW-1133">Transmembrane helix</keyword>
<comment type="caution">
    <text evidence="10">The sequence shown here is derived from an EMBL/GenBank/DDBJ whole genome shotgun (WGS) entry which is preliminary data.</text>
</comment>